<organism evidence="1 2">
    <name type="scientific">Acaulospora colombiana</name>
    <dbReference type="NCBI Taxonomy" id="27376"/>
    <lineage>
        <taxon>Eukaryota</taxon>
        <taxon>Fungi</taxon>
        <taxon>Fungi incertae sedis</taxon>
        <taxon>Mucoromycota</taxon>
        <taxon>Glomeromycotina</taxon>
        <taxon>Glomeromycetes</taxon>
        <taxon>Diversisporales</taxon>
        <taxon>Acaulosporaceae</taxon>
        <taxon>Acaulospora</taxon>
    </lineage>
</organism>
<name>A0ACA9L6M6_9GLOM</name>
<dbReference type="Proteomes" id="UP000789525">
    <property type="component" value="Unassembled WGS sequence"/>
</dbReference>
<gene>
    <name evidence="1" type="ORF">ACOLOM_LOCUS3271</name>
</gene>
<protein>
    <submittedName>
        <fullName evidence="1">11717_t:CDS:1</fullName>
    </submittedName>
</protein>
<proteinExistence type="predicted"/>
<reference evidence="1" key="1">
    <citation type="submission" date="2021-06" db="EMBL/GenBank/DDBJ databases">
        <authorList>
            <person name="Kallberg Y."/>
            <person name="Tangrot J."/>
            <person name="Rosling A."/>
        </authorList>
    </citation>
    <scope>NUCLEOTIDE SEQUENCE</scope>
    <source>
        <strain evidence="1">CL356</strain>
    </source>
</reference>
<accession>A0ACA9L6M6</accession>
<keyword evidence="2" id="KW-1185">Reference proteome</keyword>
<evidence type="ECO:0000313" key="2">
    <source>
        <dbReference type="Proteomes" id="UP000789525"/>
    </source>
</evidence>
<comment type="caution">
    <text evidence="1">The sequence shown here is derived from an EMBL/GenBank/DDBJ whole genome shotgun (WGS) entry which is preliminary data.</text>
</comment>
<dbReference type="EMBL" id="CAJVPT010004767">
    <property type="protein sequence ID" value="CAG8512191.1"/>
    <property type="molecule type" value="Genomic_DNA"/>
</dbReference>
<evidence type="ECO:0000313" key="1">
    <source>
        <dbReference type="EMBL" id="CAG8512191.1"/>
    </source>
</evidence>
<sequence>MSRSSSRTSSNFSFASLIIPHRNKPPPDVYIKTHKNITVSFGEDASTFQQGNLGDTHTYLVGTVHLNYLKACAVKNVCLRLKGKEKTSWYSAQSRSKIMYTGEQTIFSQTNKIWEAFEETEDINTLDIPFKMQLPQDLQETIITEVGSVQYVLYVTVQTKGLLGTSSHTAKIRCPLKRTLTLDYTLSPPYRLCGESATGIEYTLMLPPQKYFNAGSHISIPVMLRFLRSDVGVERLEVTLKTLMDFSCSQNEIKHVERQESAVLVELQSNTRYPLGGYIQTVDLFIPNEIHPTYQGRFINISHQLSIKFYVWGFGKNFCVEEYVRVAHVVERDRVPSTSALLPSFSRQSTSAYVAEKVTTYKTRSLEQFAMPREPAVPDTTGNRLHDDIEYKRLVAPFDDRFDDGHTRAPPPRPLFTDIRDLQSDDTFANIQTPLSPPPYRRLLTHQASSGDF</sequence>